<evidence type="ECO:0000313" key="2">
    <source>
        <dbReference type="EMBL" id="QTG14439.1"/>
    </source>
</evidence>
<gene>
    <name evidence="2" type="ORF">G6M86_06485</name>
</gene>
<evidence type="ECO:0000313" key="3">
    <source>
        <dbReference type="Proteomes" id="UP000663946"/>
    </source>
</evidence>
<accession>A0AAJ4N466</accession>
<organism evidence="2 3">
    <name type="scientific">Agrobacterium tumefaciens</name>
    <dbReference type="NCBI Taxonomy" id="358"/>
    <lineage>
        <taxon>Bacteria</taxon>
        <taxon>Pseudomonadati</taxon>
        <taxon>Pseudomonadota</taxon>
        <taxon>Alphaproteobacteria</taxon>
        <taxon>Hyphomicrobiales</taxon>
        <taxon>Rhizobiaceae</taxon>
        <taxon>Rhizobium/Agrobacterium group</taxon>
        <taxon>Agrobacterium</taxon>
        <taxon>Agrobacterium tumefaciens complex</taxon>
    </lineage>
</organism>
<dbReference type="Proteomes" id="UP000663946">
    <property type="component" value="Chromosome 1"/>
</dbReference>
<feature type="coiled-coil region" evidence="1">
    <location>
        <begin position="81"/>
        <end position="108"/>
    </location>
</feature>
<dbReference type="AlphaFoldDB" id="A0AAJ4N466"/>
<name>A0AAJ4N466_AGRTU</name>
<proteinExistence type="predicted"/>
<dbReference type="EMBL" id="CP049216">
    <property type="protein sequence ID" value="QTG14439.1"/>
    <property type="molecule type" value="Genomic_DNA"/>
</dbReference>
<reference evidence="2" key="1">
    <citation type="submission" date="2020-02" db="EMBL/GenBank/DDBJ databases">
        <title>Unexpected conservation and global transmission of agrobacterial virulence plasmids.</title>
        <authorList>
            <person name="Weisberg A.J."/>
            <person name="Davis E.W. II"/>
            <person name="Tabima J.R."/>
            <person name="Belcher M.S."/>
            <person name="Miller M."/>
            <person name="Kuo C.-H."/>
            <person name="Loper J.E."/>
            <person name="Grunwald N.J."/>
            <person name="Putnam M.L."/>
            <person name="Chang J.H."/>
        </authorList>
    </citation>
    <scope>NUCLEOTIDE SEQUENCE</scope>
    <source>
        <strain evidence="2">Q15/94</strain>
    </source>
</reference>
<evidence type="ECO:0000256" key="1">
    <source>
        <dbReference type="SAM" id="Coils"/>
    </source>
</evidence>
<keyword evidence="1" id="KW-0175">Coiled coil</keyword>
<protein>
    <submittedName>
        <fullName evidence="2">Uncharacterized protein</fullName>
    </submittedName>
</protein>
<sequence>MNPEDTSKAIIDVMNERDRQWDEEGFTAETDDKYQDGELERAGAAFALFACRFQAKGAWFINDIWPFSSTWWKPKSHRQNLVRAAALLVAAIEKIDRAEKRAQQQGERA</sequence>